<evidence type="ECO:0000313" key="2">
    <source>
        <dbReference type="Proteomes" id="UP000225889"/>
    </source>
</evidence>
<gene>
    <name evidence="1" type="ORF">CSX01_13275</name>
</gene>
<dbReference type="RefSeq" id="WP_099392730.1">
    <property type="nucleotide sequence ID" value="NZ_PDYF01000078.1"/>
</dbReference>
<dbReference type="AlphaFoldDB" id="A0A2G3DSF7"/>
<dbReference type="EMBL" id="PDYF01000078">
    <property type="protein sequence ID" value="PHU33820.1"/>
    <property type="molecule type" value="Genomic_DNA"/>
</dbReference>
<evidence type="ECO:0000313" key="1">
    <source>
        <dbReference type="EMBL" id="PHU33820.1"/>
    </source>
</evidence>
<protein>
    <submittedName>
        <fullName evidence="1">Uncharacterized protein</fullName>
    </submittedName>
</protein>
<dbReference type="Proteomes" id="UP000225889">
    <property type="component" value="Unassembled WGS sequence"/>
</dbReference>
<accession>A0A2G3DSF7</accession>
<proteinExistence type="predicted"/>
<dbReference type="InterPro" id="IPR016767">
    <property type="entry name" value="UCP019853"/>
</dbReference>
<reference evidence="1 2" key="1">
    <citation type="submission" date="2017-10" db="EMBL/GenBank/DDBJ databases">
        <title>Resolving the taxonomy of Roseburia spp., Eubacterium rectale and Agathobacter spp. through phylogenomic analysis.</title>
        <authorList>
            <person name="Sheridan P.O."/>
            <person name="Walker A.W."/>
            <person name="Duncan S.H."/>
            <person name="Scott K.P."/>
            <person name="Toole P.W.O."/>
            <person name="Luis P."/>
            <person name="Flint H.J."/>
        </authorList>
    </citation>
    <scope>NUCLEOTIDE SEQUENCE [LARGE SCALE GENOMIC DNA]</scope>
    <source>
        <strain evidence="1 2">JK626</strain>
    </source>
</reference>
<reference evidence="1 2" key="2">
    <citation type="submission" date="2017-10" db="EMBL/GenBank/DDBJ databases">
        <authorList>
            <person name="Banno H."/>
            <person name="Chua N.-H."/>
        </authorList>
    </citation>
    <scope>NUCLEOTIDE SEQUENCE [LARGE SCALE GENOMIC DNA]</scope>
    <source>
        <strain evidence="1 2">JK626</strain>
    </source>
</reference>
<dbReference type="PIRSF" id="PIRSF019853">
    <property type="entry name" value="UCP019853"/>
    <property type="match status" value="1"/>
</dbReference>
<organism evidence="1 2">
    <name type="scientific">Pseudobutyrivibrio ruminis</name>
    <dbReference type="NCBI Taxonomy" id="46206"/>
    <lineage>
        <taxon>Bacteria</taxon>
        <taxon>Bacillati</taxon>
        <taxon>Bacillota</taxon>
        <taxon>Clostridia</taxon>
        <taxon>Lachnospirales</taxon>
        <taxon>Lachnospiraceae</taxon>
        <taxon>Pseudobutyrivibrio</taxon>
    </lineage>
</organism>
<sequence>MIYSCVIKTIDEEEVTIEIGGVEIVCFCNAGIDDNAVDRNVKCELLLYDEQEITEAKTEEIVGFYRINKSYAYKIVGVLDFDRRILESIIKISLDELDIEDYGYLDGRKVSVIVSRIDVDFM</sequence>
<name>A0A2G3DSF7_9FIRM</name>
<comment type="caution">
    <text evidence="1">The sequence shown here is derived from an EMBL/GenBank/DDBJ whole genome shotgun (WGS) entry which is preliminary data.</text>
</comment>